<accession>A0ABT5BN41</accession>
<keyword evidence="4" id="KW-1185">Reference proteome</keyword>
<proteinExistence type="predicted"/>
<dbReference type="Proteomes" id="UP001217838">
    <property type="component" value="Unassembled WGS sequence"/>
</dbReference>
<organism evidence="3 4">
    <name type="scientific">Nannocystis radixulma</name>
    <dbReference type="NCBI Taxonomy" id="2995305"/>
    <lineage>
        <taxon>Bacteria</taxon>
        <taxon>Pseudomonadati</taxon>
        <taxon>Myxococcota</taxon>
        <taxon>Polyangia</taxon>
        <taxon>Nannocystales</taxon>
        <taxon>Nannocystaceae</taxon>
        <taxon>Nannocystis</taxon>
    </lineage>
</organism>
<evidence type="ECO:0000259" key="1">
    <source>
        <dbReference type="Pfam" id="PF00534"/>
    </source>
</evidence>
<dbReference type="Pfam" id="PF13579">
    <property type="entry name" value="Glyco_trans_4_4"/>
    <property type="match status" value="1"/>
</dbReference>
<dbReference type="PANTHER" id="PTHR45947">
    <property type="entry name" value="SULFOQUINOVOSYL TRANSFERASE SQD2"/>
    <property type="match status" value="1"/>
</dbReference>
<dbReference type="CDD" id="cd03794">
    <property type="entry name" value="GT4_WbuB-like"/>
    <property type="match status" value="1"/>
</dbReference>
<evidence type="ECO:0000313" key="3">
    <source>
        <dbReference type="EMBL" id="MDC0674924.1"/>
    </source>
</evidence>
<feature type="domain" description="Glycosyltransferase subfamily 4-like N-terminal" evidence="2">
    <location>
        <begin position="17"/>
        <end position="202"/>
    </location>
</feature>
<protein>
    <submittedName>
        <fullName evidence="3">Glycosyltransferase family 4 protein</fullName>
    </submittedName>
</protein>
<dbReference type="InterPro" id="IPR028098">
    <property type="entry name" value="Glyco_trans_4-like_N"/>
</dbReference>
<dbReference type="InterPro" id="IPR050194">
    <property type="entry name" value="Glycosyltransferase_grp1"/>
</dbReference>
<dbReference type="RefSeq" id="WP_272009546.1">
    <property type="nucleotide sequence ID" value="NZ_JAQNDN010000027.1"/>
</dbReference>
<gene>
    <name evidence="3" type="ORF">POL58_44670</name>
</gene>
<dbReference type="SUPFAM" id="SSF53756">
    <property type="entry name" value="UDP-Glycosyltransferase/glycogen phosphorylase"/>
    <property type="match status" value="1"/>
</dbReference>
<feature type="domain" description="Glycosyl transferase family 1" evidence="1">
    <location>
        <begin position="218"/>
        <end position="387"/>
    </location>
</feature>
<name>A0ABT5BN41_9BACT</name>
<dbReference type="PANTHER" id="PTHR45947:SF3">
    <property type="entry name" value="SULFOQUINOVOSYL TRANSFERASE SQD2"/>
    <property type="match status" value="1"/>
</dbReference>
<dbReference type="EMBL" id="JAQNDN010000027">
    <property type="protein sequence ID" value="MDC0674924.1"/>
    <property type="molecule type" value="Genomic_DNA"/>
</dbReference>
<dbReference type="Pfam" id="PF00534">
    <property type="entry name" value="Glycos_transf_1"/>
    <property type="match status" value="1"/>
</dbReference>
<comment type="caution">
    <text evidence="3">The sequence shown here is derived from an EMBL/GenBank/DDBJ whole genome shotgun (WGS) entry which is preliminary data.</text>
</comment>
<evidence type="ECO:0000259" key="2">
    <source>
        <dbReference type="Pfam" id="PF13579"/>
    </source>
</evidence>
<sequence>MRLAYLSHYFPPESNAPAARVHELSRALARAGHEVHVVTGQPNHPHGKIYPGYRAGEYRRERVDGIEVHRVPTLPAASRGLLERGLGYMSLPTAQVALAAARLPAVDLVLATSPQILTGVAGLALARLRRVPFVLEVRDLWPEGIVAVGALPAGHPIVRALELVERTLYRGAAGIVSVTDSFVDHFVARGVARERVAVVKNGIDAALFDPDVAPAPLREQLAIPRDELLLLYIGTIGLPQDVGLLARAAALAGADARFHVVVVGHGVGHEALVDEVAALGVGGRVHVLPPVPRRDVPGLIAAADVSAVVLRDEPSFARYLPSKIFEAMAMRQPILLGVRGEAQRLVEGSGAGLAFTPGDPADAVAKLRRFTELGPEGRRRMGEAARAHVLAHHDRDRQADDLARFLAGLARSRA</sequence>
<dbReference type="Gene3D" id="3.40.50.2000">
    <property type="entry name" value="Glycogen Phosphorylase B"/>
    <property type="match status" value="2"/>
</dbReference>
<reference evidence="3 4" key="1">
    <citation type="submission" date="2022-11" db="EMBL/GenBank/DDBJ databases">
        <title>Minimal conservation of predation-associated metabolite biosynthetic gene clusters underscores biosynthetic potential of Myxococcota including descriptions for ten novel species: Archangium lansinium sp. nov., Myxococcus landrumus sp. nov., Nannocystis bai.</title>
        <authorList>
            <person name="Ahearne A."/>
            <person name="Stevens C."/>
            <person name="Dowd S."/>
        </authorList>
    </citation>
    <scope>NUCLEOTIDE SEQUENCE [LARGE SCALE GENOMIC DNA]</scope>
    <source>
        <strain evidence="3 4">NCELM</strain>
    </source>
</reference>
<dbReference type="InterPro" id="IPR001296">
    <property type="entry name" value="Glyco_trans_1"/>
</dbReference>
<evidence type="ECO:0000313" key="4">
    <source>
        <dbReference type="Proteomes" id="UP001217838"/>
    </source>
</evidence>